<evidence type="ECO:0000256" key="3">
    <source>
        <dbReference type="ARBA" id="ARBA00022679"/>
    </source>
</evidence>
<sequence>MEFKASHRLQSVGEKYLAIQQANINQLKKSGIEVLNLGRGNPDLPTFAPVVEKAKTALDNKVNHGYPPYGGKPALKETIKQFYQREYQVALEEDEITVFSGSAAALTALPMALADPSGVVLTPTPAFFGYHIGITMSGAEEWQMPLLERNDYLPELEKIPQAVRERAQMMFLNYPHNPTGAGATHAFFDKAVQFGLDNHIAIVHDFAYADISFEHQAPSFLQSKRAKETGIEIYTLSKTFNMAGWRSAFAVGNASIIKLLKAYIQNSVGGTFGVVQDASQYALETQIEERKQLRDTYLDRRNTVIQLLKTNQLSVSQSSGTFFVWLKLPEKITDDRRFAKSLLNNAHVAVVPGSAFGDAGQGYLRISLVADTATLASGINQLITYLKQYRE</sequence>
<dbReference type="InterPro" id="IPR004839">
    <property type="entry name" value="Aminotransferase_I/II_large"/>
</dbReference>
<dbReference type="Gene3D" id="3.40.640.10">
    <property type="entry name" value="Type I PLP-dependent aspartate aminotransferase-like (Major domain)"/>
    <property type="match status" value="1"/>
</dbReference>
<dbReference type="CDD" id="cd00609">
    <property type="entry name" value="AAT_like"/>
    <property type="match status" value="1"/>
</dbReference>
<dbReference type="PANTHER" id="PTHR42832">
    <property type="entry name" value="AMINO ACID AMINOTRANSFERASE"/>
    <property type="match status" value="1"/>
</dbReference>
<dbReference type="AlphaFoldDB" id="A0A166FK83"/>
<dbReference type="EMBL" id="JYDC01000125">
    <property type="protein sequence ID" value="KZL35533.1"/>
    <property type="molecule type" value="Genomic_DNA"/>
</dbReference>
<evidence type="ECO:0000256" key="1">
    <source>
        <dbReference type="ARBA" id="ARBA00001933"/>
    </source>
</evidence>
<evidence type="ECO:0000313" key="5">
    <source>
        <dbReference type="EMBL" id="KZL35533.1"/>
    </source>
</evidence>
<evidence type="ECO:0000256" key="2">
    <source>
        <dbReference type="ARBA" id="ARBA00022576"/>
    </source>
</evidence>
<organism evidence="5 6">
    <name type="scientific">Secundilactobacillus collinoides</name>
    <name type="common">Lactobacillus collinoides</name>
    <dbReference type="NCBI Taxonomy" id="33960"/>
    <lineage>
        <taxon>Bacteria</taxon>
        <taxon>Bacillati</taxon>
        <taxon>Bacillota</taxon>
        <taxon>Bacilli</taxon>
        <taxon>Lactobacillales</taxon>
        <taxon>Lactobacillaceae</taxon>
        <taxon>Secundilactobacillus</taxon>
    </lineage>
</organism>
<dbReference type="SUPFAM" id="SSF53383">
    <property type="entry name" value="PLP-dependent transferases"/>
    <property type="match status" value="1"/>
</dbReference>
<evidence type="ECO:0000259" key="4">
    <source>
        <dbReference type="Pfam" id="PF00155"/>
    </source>
</evidence>
<dbReference type="InterPro" id="IPR050881">
    <property type="entry name" value="LL-DAP_aminotransferase"/>
</dbReference>
<dbReference type="InterPro" id="IPR015424">
    <property type="entry name" value="PyrdxlP-dep_Trfase"/>
</dbReference>
<dbReference type="Gene3D" id="3.90.1150.10">
    <property type="entry name" value="Aspartate Aminotransferase, domain 1"/>
    <property type="match status" value="1"/>
</dbReference>
<name>A0A166FK83_SECCO</name>
<dbReference type="PANTHER" id="PTHR42832:SF3">
    <property type="entry name" value="L-GLUTAMINE--4-(METHYLSULFANYL)-2-OXOBUTANOATE AMINOTRANSFERASE"/>
    <property type="match status" value="1"/>
</dbReference>
<gene>
    <name evidence="5" type="ORF">TY91_16620</name>
</gene>
<keyword evidence="2 5" id="KW-0032">Aminotransferase</keyword>
<dbReference type="PATRIC" id="fig|33960.6.peg.542"/>
<dbReference type="OrthoDB" id="9802328at2"/>
<dbReference type="GO" id="GO:0008483">
    <property type="term" value="F:transaminase activity"/>
    <property type="evidence" value="ECO:0007669"/>
    <property type="project" value="UniProtKB-KW"/>
</dbReference>
<protein>
    <submittedName>
        <fullName evidence="5">Aminotransferase</fullName>
    </submittedName>
</protein>
<dbReference type="RefSeq" id="WP_056997410.1">
    <property type="nucleotide sequence ID" value="NZ_JYDC01000125.1"/>
</dbReference>
<proteinExistence type="predicted"/>
<comment type="caution">
    <text evidence="5">The sequence shown here is derived from an EMBL/GenBank/DDBJ whole genome shotgun (WGS) entry which is preliminary data.</text>
</comment>
<dbReference type="Pfam" id="PF00155">
    <property type="entry name" value="Aminotran_1_2"/>
    <property type="match status" value="1"/>
</dbReference>
<keyword evidence="6" id="KW-1185">Reference proteome</keyword>
<dbReference type="InterPro" id="IPR015421">
    <property type="entry name" value="PyrdxlP-dep_Trfase_major"/>
</dbReference>
<comment type="cofactor">
    <cofactor evidence="1">
        <name>pyridoxal 5'-phosphate</name>
        <dbReference type="ChEBI" id="CHEBI:597326"/>
    </cofactor>
</comment>
<accession>A0A166FK83</accession>
<dbReference type="InterPro" id="IPR015422">
    <property type="entry name" value="PyrdxlP-dep_Trfase_small"/>
</dbReference>
<dbReference type="GO" id="GO:0030170">
    <property type="term" value="F:pyridoxal phosphate binding"/>
    <property type="evidence" value="ECO:0007669"/>
    <property type="project" value="InterPro"/>
</dbReference>
<keyword evidence="3 5" id="KW-0808">Transferase</keyword>
<evidence type="ECO:0000313" key="6">
    <source>
        <dbReference type="Proteomes" id="UP000076480"/>
    </source>
</evidence>
<dbReference type="Proteomes" id="UP000076480">
    <property type="component" value="Unassembled WGS sequence"/>
</dbReference>
<feature type="domain" description="Aminotransferase class I/classII large" evidence="4">
    <location>
        <begin position="33"/>
        <end position="375"/>
    </location>
</feature>
<reference evidence="5 6" key="1">
    <citation type="submission" date="2015-02" db="EMBL/GenBank/DDBJ databases">
        <title>Draft genome sequence of Lactobacillus collinoides CUPV2371 isolated from a natural cider, the first genome sequence of a strain of this species.</title>
        <authorList>
            <person name="Puertas A.I."/>
            <person name="Spano G."/>
            <person name="Capozzi V."/>
            <person name="Lamontanara A."/>
            <person name="Orru L."/>
            <person name="Duenas M.T."/>
        </authorList>
    </citation>
    <scope>NUCLEOTIDE SEQUENCE [LARGE SCALE GENOMIC DNA]</scope>
    <source>
        <strain evidence="5 6">237</strain>
    </source>
</reference>